<evidence type="ECO:0000259" key="3">
    <source>
        <dbReference type="PROSITE" id="PS50977"/>
    </source>
</evidence>
<protein>
    <submittedName>
        <fullName evidence="4">DNA-binding transcriptional regulator, AcrR family</fullName>
    </submittedName>
</protein>
<dbReference type="PROSITE" id="PS50977">
    <property type="entry name" value="HTH_TETR_2"/>
    <property type="match status" value="1"/>
</dbReference>
<accession>A0A1H6F283</accession>
<organism evidence="4 5">
    <name type="scientific">Nonomuraea solani</name>
    <dbReference type="NCBI Taxonomy" id="1144553"/>
    <lineage>
        <taxon>Bacteria</taxon>
        <taxon>Bacillati</taxon>
        <taxon>Actinomycetota</taxon>
        <taxon>Actinomycetes</taxon>
        <taxon>Streptosporangiales</taxon>
        <taxon>Streptosporangiaceae</taxon>
        <taxon>Nonomuraea</taxon>
    </lineage>
</organism>
<gene>
    <name evidence="4" type="ORF">SAMN05444920_13450</name>
</gene>
<reference evidence="4 5" key="1">
    <citation type="submission" date="2016-10" db="EMBL/GenBank/DDBJ databases">
        <authorList>
            <person name="de Groot N.N."/>
        </authorList>
    </citation>
    <scope>NUCLEOTIDE SEQUENCE [LARGE SCALE GENOMIC DNA]</scope>
    <source>
        <strain evidence="4 5">CGMCC 4.7037</strain>
    </source>
</reference>
<dbReference type="AlphaFoldDB" id="A0A1H6F283"/>
<dbReference type="PANTHER" id="PTHR30055">
    <property type="entry name" value="HTH-TYPE TRANSCRIPTIONAL REGULATOR RUTR"/>
    <property type="match status" value="1"/>
</dbReference>
<dbReference type="Proteomes" id="UP000236732">
    <property type="component" value="Unassembled WGS sequence"/>
</dbReference>
<evidence type="ECO:0000313" key="5">
    <source>
        <dbReference type="Proteomes" id="UP000236732"/>
    </source>
</evidence>
<feature type="DNA-binding region" description="H-T-H motif" evidence="2">
    <location>
        <begin position="66"/>
        <end position="85"/>
    </location>
</feature>
<keyword evidence="5" id="KW-1185">Reference proteome</keyword>
<dbReference type="InterPro" id="IPR001647">
    <property type="entry name" value="HTH_TetR"/>
</dbReference>
<dbReference type="InterPro" id="IPR009057">
    <property type="entry name" value="Homeodomain-like_sf"/>
</dbReference>
<keyword evidence="1 2" id="KW-0238">DNA-binding</keyword>
<dbReference type="PROSITE" id="PS01081">
    <property type="entry name" value="HTH_TETR_1"/>
    <property type="match status" value="1"/>
</dbReference>
<dbReference type="Gene3D" id="1.10.357.10">
    <property type="entry name" value="Tetracycline Repressor, domain 2"/>
    <property type="match status" value="1"/>
</dbReference>
<dbReference type="InterPro" id="IPR023772">
    <property type="entry name" value="DNA-bd_HTH_TetR-type_CS"/>
</dbReference>
<dbReference type="SUPFAM" id="SSF46689">
    <property type="entry name" value="Homeodomain-like"/>
    <property type="match status" value="1"/>
</dbReference>
<dbReference type="GO" id="GO:0000976">
    <property type="term" value="F:transcription cis-regulatory region binding"/>
    <property type="evidence" value="ECO:0007669"/>
    <property type="project" value="TreeGrafter"/>
</dbReference>
<proteinExistence type="predicted"/>
<sequence length="275" mass="29989">MTAPTTRAVYARRCTAGVYPGRRVAWIGPDTLSDVNQLVELHSRKAARILDSARELVLDHGVGKVTVSEISRAAGVGKGTVYLYWPSKEDLIRGLFARDLLTLLEEMIGRITADPATVRPRRLAPLLVRTGLKLPLARRMRSGDAEVPRLLMQNAGDRELFARTKPAAMCDTVVPILHRHGLIRDDRPLAALAYSLHALLNGFALAIYEPAEAPSGVDDPDTVLADTVALLVEPLDEPAEAAVAAAAEETLAVFREVRDAVLDFIDRGQTPEHVR</sequence>
<dbReference type="InterPro" id="IPR050109">
    <property type="entry name" value="HTH-type_TetR-like_transc_reg"/>
</dbReference>
<dbReference type="PRINTS" id="PR00455">
    <property type="entry name" value="HTHTETR"/>
</dbReference>
<dbReference type="EMBL" id="FNVT01000034">
    <property type="protein sequence ID" value="SEH03246.1"/>
    <property type="molecule type" value="Genomic_DNA"/>
</dbReference>
<evidence type="ECO:0000313" key="4">
    <source>
        <dbReference type="EMBL" id="SEH03246.1"/>
    </source>
</evidence>
<evidence type="ECO:0000256" key="1">
    <source>
        <dbReference type="ARBA" id="ARBA00023125"/>
    </source>
</evidence>
<dbReference type="GO" id="GO:0003700">
    <property type="term" value="F:DNA-binding transcription factor activity"/>
    <property type="evidence" value="ECO:0007669"/>
    <property type="project" value="TreeGrafter"/>
</dbReference>
<evidence type="ECO:0000256" key="2">
    <source>
        <dbReference type="PROSITE-ProRule" id="PRU00335"/>
    </source>
</evidence>
<name>A0A1H6F283_9ACTN</name>
<dbReference type="Pfam" id="PF00440">
    <property type="entry name" value="TetR_N"/>
    <property type="match status" value="1"/>
</dbReference>
<dbReference type="PANTHER" id="PTHR30055:SF226">
    <property type="entry name" value="HTH-TYPE TRANSCRIPTIONAL REGULATOR PKSA"/>
    <property type="match status" value="1"/>
</dbReference>
<feature type="domain" description="HTH tetR-type" evidence="3">
    <location>
        <begin position="43"/>
        <end position="103"/>
    </location>
</feature>